<evidence type="ECO:0008006" key="2">
    <source>
        <dbReference type="Google" id="ProtNLM"/>
    </source>
</evidence>
<evidence type="ECO:0000313" key="1">
    <source>
        <dbReference type="EMBL" id="MPM52644.1"/>
    </source>
</evidence>
<dbReference type="Pfam" id="PF08889">
    <property type="entry name" value="WbqC"/>
    <property type="match status" value="1"/>
</dbReference>
<dbReference type="EMBL" id="VSSQ01013957">
    <property type="protein sequence ID" value="MPM52644.1"/>
    <property type="molecule type" value="Genomic_DNA"/>
</dbReference>
<reference evidence="1" key="1">
    <citation type="submission" date="2019-08" db="EMBL/GenBank/DDBJ databases">
        <authorList>
            <person name="Kucharzyk K."/>
            <person name="Murdoch R.W."/>
            <person name="Higgins S."/>
            <person name="Loffler F."/>
        </authorList>
    </citation>
    <scope>NUCLEOTIDE SEQUENCE</scope>
</reference>
<accession>A0A645ASU1</accession>
<gene>
    <name evidence="1" type="ORF">SDC9_99404</name>
</gene>
<dbReference type="AlphaFoldDB" id="A0A645ASU1"/>
<proteinExistence type="predicted"/>
<comment type="caution">
    <text evidence="1">The sequence shown here is derived from an EMBL/GenBank/DDBJ whole genome shotgun (WGS) entry which is preliminary data.</text>
</comment>
<protein>
    <recommendedName>
        <fullName evidence="2">WbqC-like protein family protein</fullName>
    </recommendedName>
</protein>
<organism evidence="1">
    <name type="scientific">bioreactor metagenome</name>
    <dbReference type="NCBI Taxonomy" id="1076179"/>
    <lineage>
        <taxon>unclassified sequences</taxon>
        <taxon>metagenomes</taxon>
        <taxon>ecological metagenomes</taxon>
    </lineage>
</organism>
<dbReference type="InterPro" id="IPR014985">
    <property type="entry name" value="WbqC"/>
</dbReference>
<name>A0A645ASU1_9ZZZZ</name>
<sequence>MTSLKIAIMQPYFFPYLGYFQLISSVEKFLFYDNLTCSQKWIAQNRILEVNRAPLAIFAPVIGYHMASKICEVKVETDPDWKNKFLRKLYFNYKNAAFYSEGIGMVEEALGIETDSLSQLNIHTVSAVARFLDIPAQIAVISAEQSDRLERKLDMLSLARQGCEKKVQRILEICRQEQVNTYVNARGGIALYDKAVFTQNGVQLLFNIPRPMSYQQLSHSFTPDLSIIDVVMNCGREGARALLEQYDLI</sequence>